<proteinExistence type="predicted"/>
<sequence length="271" mass="31213">MKRGIKFNAIFILQSLQDDERHTGSEIAQQIKYACLQRGIESMDELINVNDRTTFFEVINNITDSIAHGVKPYLHFEMHGTSSGGLCLSSGQTISWEELKEPLRKMNVACKNNLYVSLATCHGANFLDMYKGEIDKPCPFFGYIGASTKVDAFDFEVSFTSFFHAMLTKDSIANGIKSLLESLPDNRANYIFLDCEIYHKELMKNWEKEYGSLEGKTRYSKYLFQRAKKEYAHVGKSNRQMRRELDRMVFSGYTDDYLAQCKRIFLHETNG</sequence>
<protein>
    <recommendedName>
        <fullName evidence="3">CHAT domain-containing protein</fullName>
    </recommendedName>
</protein>
<evidence type="ECO:0008006" key="3">
    <source>
        <dbReference type="Google" id="ProtNLM"/>
    </source>
</evidence>
<dbReference type="AlphaFoldDB" id="A0AAP2DGS2"/>
<organism evidence="1 2">
    <name type="scientific">Chryseosolibacter histidini</name>
    <dbReference type="NCBI Taxonomy" id="2782349"/>
    <lineage>
        <taxon>Bacteria</taxon>
        <taxon>Pseudomonadati</taxon>
        <taxon>Bacteroidota</taxon>
        <taxon>Cytophagia</taxon>
        <taxon>Cytophagales</taxon>
        <taxon>Chryseotaleaceae</taxon>
        <taxon>Chryseosolibacter</taxon>
    </lineage>
</organism>
<evidence type="ECO:0000313" key="1">
    <source>
        <dbReference type="EMBL" id="MBT1695906.1"/>
    </source>
</evidence>
<dbReference type="Proteomes" id="UP001319200">
    <property type="component" value="Unassembled WGS sequence"/>
</dbReference>
<reference evidence="1 2" key="1">
    <citation type="submission" date="2021-05" db="EMBL/GenBank/DDBJ databases">
        <title>A Polyphasic approach of four new species of the genus Ohtaekwangia: Ohtaekwangia histidinii sp. nov., Ohtaekwangia cretensis sp. nov., Ohtaekwangia indiensis sp. nov., Ohtaekwangia reichenbachii sp. nov. from diverse environment.</title>
        <authorList>
            <person name="Octaviana S."/>
        </authorList>
    </citation>
    <scope>NUCLEOTIDE SEQUENCE [LARGE SCALE GENOMIC DNA]</scope>
    <source>
        <strain evidence="1 2">PWU4</strain>
    </source>
</reference>
<evidence type="ECO:0000313" key="2">
    <source>
        <dbReference type="Proteomes" id="UP001319200"/>
    </source>
</evidence>
<accession>A0AAP2DGS2</accession>
<comment type="caution">
    <text evidence="1">The sequence shown here is derived from an EMBL/GenBank/DDBJ whole genome shotgun (WGS) entry which is preliminary data.</text>
</comment>
<dbReference type="EMBL" id="JAHESF010000002">
    <property type="protein sequence ID" value="MBT1695906.1"/>
    <property type="molecule type" value="Genomic_DNA"/>
</dbReference>
<dbReference type="RefSeq" id="WP_254160699.1">
    <property type="nucleotide sequence ID" value="NZ_JAHESF010000002.1"/>
</dbReference>
<gene>
    <name evidence="1" type="ORF">KK083_03395</name>
</gene>
<name>A0AAP2DGS2_9BACT</name>
<keyword evidence="2" id="KW-1185">Reference proteome</keyword>